<dbReference type="InterPro" id="IPR050109">
    <property type="entry name" value="HTH-type_TetR-like_transc_reg"/>
</dbReference>
<protein>
    <recommendedName>
        <fullName evidence="4">HTH tetR-type domain-containing protein</fullName>
    </recommendedName>
</protein>
<dbReference type="PRINTS" id="PR00455">
    <property type="entry name" value="HTHTETR"/>
</dbReference>
<dbReference type="InterPro" id="IPR001647">
    <property type="entry name" value="HTH_TetR"/>
</dbReference>
<dbReference type="Proteomes" id="UP000608024">
    <property type="component" value="Unassembled WGS sequence"/>
</dbReference>
<dbReference type="PANTHER" id="PTHR30055:SF146">
    <property type="entry name" value="HTH-TYPE TRANSCRIPTIONAL DUAL REGULATOR CECR"/>
    <property type="match status" value="1"/>
</dbReference>
<name>A0A918ZBV5_9ACTN</name>
<comment type="caution">
    <text evidence="5">The sequence shown here is derived from an EMBL/GenBank/DDBJ whole genome shotgun (WGS) entry which is preliminary data.</text>
</comment>
<dbReference type="PROSITE" id="PS50977">
    <property type="entry name" value="HTH_TETR_2"/>
    <property type="match status" value="1"/>
</dbReference>
<dbReference type="EMBL" id="BNBT01000011">
    <property type="protein sequence ID" value="GHE44742.1"/>
    <property type="molecule type" value="Genomic_DNA"/>
</dbReference>
<evidence type="ECO:0000313" key="6">
    <source>
        <dbReference type="Proteomes" id="UP000608024"/>
    </source>
</evidence>
<dbReference type="PANTHER" id="PTHR30055">
    <property type="entry name" value="HTH-TYPE TRANSCRIPTIONAL REGULATOR RUTR"/>
    <property type="match status" value="1"/>
</dbReference>
<dbReference type="InterPro" id="IPR009057">
    <property type="entry name" value="Homeodomain-like_sf"/>
</dbReference>
<dbReference type="Gene3D" id="1.10.357.10">
    <property type="entry name" value="Tetracycline Repressor, domain 2"/>
    <property type="match status" value="1"/>
</dbReference>
<sequence length="243" mass="25665">MSAEERRESVIRAAMSEFARGGYHGTSTEAIAKRVGVSQPYLFRLFPGKKAIFLAAATRCVEDTRKVFEAASEGLRGEEALHAMAQAYQDLITKDPDKLRMQLQMYVAVAAAEAAGDHEFGEMVRAGWMGLWDAVHQPLGADVNETTTFLAYGMLVNVLMAMGFPPEHRVWEGFYLSAQPPGGMPRTAGGGDADGGPGARGDGSGGAVVSEDGPDGKGRRSGVSGDDGAGADPAASRRPEEAE</sequence>
<dbReference type="AlphaFoldDB" id="A0A918ZBV5"/>
<gene>
    <name evidence="5" type="ORF">GCM10018785_13030</name>
</gene>
<evidence type="ECO:0000256" key="1">
    <source>
        <dbReference type="ARBA" id="ARBA00023125"/>
    </source>
</evidence>
<feature type="DNA-binding region" description="H-T-H motif" evidence="2">
    <location>
        <begin position="27"/>
        <end position="46"/>
    </location>
</feature>
<feature type="region of interest" description="Disordered" evidence="3">
    <location>
        <begin position="182"/>
        <end position="243"/>
    </location>
</feature>
<accession>A0A918ZBV5</accession>
<feature type="compositionally biased region" description="Low complexity" evidence="3">
    <location>
        <begin position="221"/>
        <end position="234"/>
    </location>
</feature>
<evidence type="ECO:0000256" key="2">
    <source>
        <dbReference type="PROSITE-ProRule" id="PRU00335"/>
    </source>
</evidence>
<dbReference type="Pfam" id="PF00440">
    <property type="entry name" value="TetR_N"/>
    <property type="match status" value="1"/>
</dbReference>
<feature type="domain" description="HTH tetR-type" evidence="4">
    <location>
        <begin position="4"/>
        <end position="64"/>
    </location>
</feature>
<reference evidence="5" key="2">
    <citation type="submission" date="2020-09" db="EMBL/GenBank/DDBJ databases">
        <authorList>
            <person name="Sun Q."/>
            <person name="Ohkuma M."/>
        </authorList>
    </citation>
    <scope>NUCLEOTIDE SEQUENCE</scope>
    <source>
        <strain evidence="5">JCM 4784</strain>
    </source>
</reference>
<evidence type="ECO:0000259" key="4">
    <source>
        <dbReference type="PROSITE" id="PS50977"/>
    </source>
</evidence>
<feature type="compositionally biased region" description="Gly residues" evidence="3">
    <location>
        <begin position="188"/>
        <end position="206"/>
    </location>
</feature>
<proteinExistence type="predicted"/>
<dbReference type="GO" id="GO:0000976">
    <property type="term" value="F:transcription cis-regulatory region binding"/>
    <property type="evidence" value="ECO:0007669"/>
    <property type="project" value="TreeGrafter"/>
</dbReference>
<keyword evidence="1 2" id="KW-0238">DNA-binding</keyword>
<dbReference type="SUPFAM" id="SSF46689">
    <property type="entry name" value="Homeodomain-like"/>
    <property type="match status" value="1"/>
</dbReference>
<reference evidence="5" key="1">
    <citation type="journal article" date="2014" name="Int. J. Syst. Evol. Microbiol.">
        <title>Complete genome sequence of Corynebacterium casei LMG S-19264T (=DSM 44701T), isolated from a smear-ripened cheese.</title>
        <authorList>
            <consortium name="US DOE Joint Genome Institute (JGI-PGF)"/>
            <person name="Walter F."/>
            <person name="Albersmeier A."/>
            <person name="Kalinowski J."/>
            <person name="Ruckert C."/>
        </authorList>
    </citation>
    <scope>NUCLEOTIDE SEQUENCE</scope>
    <source>
        <strain evidence="5">JCM 4784</strain>
    </source>
</reference>
<evidence type="ECO:0000313" key="5">
    <source>
        <dbReference type="EMBL" id="GHE44742.1"/>
    </source>
</evidence>
<organism evidence="5 6">
    <name type="scientific">Streptomyces longispororuber</name>
    <dbReference type="NCBI Taxonomy" id="68230"/>
    <lineage>
        <taxon>Bacteria</taxon>
        <taxon>Bacillati</taxon>
        <taxon>Actinomycetota</taxon>
        <taxon>Actinomycetes</taxon>
        <taxon>Kitasatosporales</taxon>
        <taxon>Streptomycetaceae</taxon>
        <taxon>Streptomyces</taxon>
    </lineage>
</organism>
<evidence type="ECO:0000256" key="3">
    <source>
        <dbReference type="SAM" id="MobiDB-lite"/>
    </source>
</evidence>
<dbReference type="GO" id="GO:0003700">
    <property type="term" value="F:DNA-binding transcription factor activity"/>
    <property type="evidence" value="ECO:0007669"/>
    <property type="project" value="TreeGrafter"/>
</dbReference>
<keyword evidence="6" id="KW-1185">Reference proteome</keyword>